<gene>
    <name evidence="1" type="ORF">CSC2_26890</name>
</gene>
<protein>
    <submittedName>
        <fullName evidence="1">Uncharacterized protein</fullName>
    </submittedName>
</protein>
<dbReference type="RefSeq" id="WP_206870426.1">
    <property type="nucleotide sequence ID" value="NZ_BMBA01000002.1"/>
</dbReference>
<name>A0ABQ1ECD4_9CLOT</name>
<keyword evidence="2" id="KW-1185">Reference proteome</keyword>
<evidence type="ECO:0000313" key="1">
    <source>
        <dbReference type="EMBL" id="GFZ32163.1"/>
    </source>
</evidence>
<organism evidence="1 2">
    <name type="scientific">Clostridium zeae</name>
    <dbReference type="NCBI Taxonomy" id="2759022"/>
    <lineage>
        <taxon>Bacteria</taxon>
        <taxon>Bacillati</taxon>
        <taxon>Bacillota</taxon>
        <taxon>Clostridia</taxon>
        <taxon>Eubacteriales</taxon>
        <taxon>Clostridiaceae</taxon>
        <taxon>Clostridium</taxon>
    </lineage>
</organism>
<reference evidence="1 2" key="1">
    <citation type="journal article" date="2021" name="Int. J. Syst. Evol. Microbiol.">
        <title>Clostridium zeae sp. nov., isolated from corn silage.</title>
        <authorList>
            <person name="Kobayashi H."/>
            <person name="Tanizawa Y."/>
            <person name="Yagura M."/>
            <person name="Sakamoto M."/>
            <person name="Ohkuma M."/>
            <person name="Tohno M."/>
        </authorList>
    </citation>
    <scope>NUCLEOTIDE SEQUENCE [LARGE SCALE GENOMIC DNA]</scope>
    <source>
        <strain evidence="1 2">CSC2</strain>
    </source>
</reference>
<accession>A0ABQ1ECD4</accession>
<sequence>MNNSINVVELAKKSGLNLRIVTSVKSFDTYNSFFNIYDSFDEPCRRIVVLTKYEDLEEVYDENPDEPIVVGKCISGNYWIKDYPLTTNPNKIDLEEVLVQQEVVDNVLKGIKD</sequence>
<dbReference type="EMBL" id="BMBA01000002">
    <property type="protein sequence ID" value="GFZ32163.1"/>
    <property type="molecule type" value="Genomic_DNA"/>
</dbReference>
<dbReference type="Proteomes" id="UP000663802">
    <property type="component" value="Unassembled WGS sequence"/>
</dbReference>
<comment type="caution">
    <text evidence="1">The sequence shown here is derived from an EMBL/GenBank/DDBJ whole genome shotgun (WGS) entry which is preliminary data.</text>
</comment>
<evidence type="ECO:0000313" key="2">
    <source>
        <dbReference type="Proteomes" id="UP000663802"/>
    </source>
</evidence>
<proteinExistence type="predicted"/>